<comment type="catalytic activity">
    <reaction evidence="1 10">
        <text>Endohydrolysis of (1-&gt;4)-beta-D-xylosidic linkages in xylans.</text>
        <dbReference type="EC" id="3.2.1.8"/>
    </reaction>
</comment>
<evidence type="ECO:0000256" key="7">
    <source>
        <dbReference type="ARBA" id="ARBA00022801"/>
    </source>
</evidence>
<dbReference type="GO" id="GO:0031176">
    <property type="term" value="F:endo-1,4-beta-xylanase activity"/>
    <property type="evidence" value="ECO:0007669"/>
    <property type="project" value="UniProtKB-EC"/>
</dbReference>
<reference evidence="13 14" key="1">
    <citation type="journal article" date="2019" name="Nat. Ecol. Evol.">
        <title>Megaphylogeny resolves global patterns of mushroom evolution.</title>
        <authorList>
            <person name="Varga T."/>
            <person name="Krizsan K."/>
            <person name="Foldi C."/>
            <person name="Dima B."/>
            <person name="Sanchez-Garcia M."/>
            <person name="Sanchez-Ramirez S."/>
            <person name="Szollosi G.J."/>
            <person name="Szarkandi J.G."/>
            <person name="Papp V."/>
            <person name="Albert L."/>
            <person name="Andreopoulos W."/>
            <person name="Angelini C."/>
            <person name="Antonin V."/>
            <person name="Barry K.W."/>
            <person name="Bougher N.L."/>
            <person name="Buchanan P."/>
            <person name="Buyck B."/>
            <person name="Bense V."/>
            <person name="Catcheside P."/>
            <person name="Chovatia M."/>
            <person name="Cooper J."/>
            <person name="Damon W."/>
            <person name="Desjardin D."/>
            <person name="Finy P."/>
            <person name="Geml J."/>
            <person name="Haridas S."/>
            <person name="Hughes K."/>
            <person name="Justo A."/>
            <person name="Karasinski D."/>
            <person name="Kautmanova I."/>
            <person name="Kiss B."/>
            <person name="Kocsube S."/>
            <person name="Kotiranta H."/>
            <person name="LaButti K.M."/>
            <person name="Lechner B.E."/>
            <person name="Liimatainen K."/>
            <person name="Lipzen A."/>
            <person name="Lukacs Z."/>
            <person name="Mihaltcheva S."/>
            <person name="Morgado L.N."/>
            <person name="Niskanen T."/>
            <person name="Noordeloos M.E."/>
            <person name="Ohm R.A."/>
            <person name="Ortiz-Santana B."/>
            <person name="Ovrebo C."/>
            <person name="Racz N."/>
            <person name="Riley R."/>
            <person name="Savchenko A."/>
            <person name="Shiryaev A."/>
            <person name="Soop K."/>
            <person name="Spirin V."/>
            <person name="Szebenyi C."/>
            <person name="Tomsovsky M."/>
            <person name="Tulloss R.E."/>
            <person name="Uehling J."/>
            <person name="Grigoriev I.V."/>
            <person name="Vagvolgyi C."/>
            <person name="Papp T."/>
            <person name="Martin F.M."/>
            <person name="Miettinen O."/>
            <person name="Hibbett D.S."/>
            <person name="Nagy L.G."/>
        </authorList>
    </citation>
    <scope>NUCLEOTIDE SEQUENCE [LARGE SCALE GENOMIC DNA]</scope>
    <source>
        <strain evidence="13 14">CBS 962.96</strain>
    </source>
</reference>
<dbReference type="InterPro" id="IPR001000">
    <property type="entry name" value="GH10_dom"/>
</dbReference>
<keyword evidence="7 10" id="KW-0378">Hydrolase</keyword>
<dbReference type="PANTHER" id="PTHR31490">
    <property type="entry name" value="GLYCOSYL HYDROLASE"/>
    <property type="match status" value="1"/>
</dbReference>
<comment type="pathway">
    <text evidence="3">Glycan degradation; xylan degradation.</text>
</comment>
<keyword evidence="9 10" id="KW-0624">Polysaccharide degradation</keyword>
<dbReference type="Proteomes" id="UP000297245">
    <property type="component" value="Unassembled WGS sequence"/>
</dbReference>
<dbReference type="InterPro" id="IPR044846">
    <property type="entry name" value="GH10"/>
</dbReference>
<dbReference type="PANTHER" id="PTHR31490:SF35">
    <property type="entry name" value="ENDO-1,4-BETA-XYLANASE"/>
    <property type="match status" value="1"/>
</dbReference>
<keyword evidence="14" id="KW-1185">Reference proteome</keyword>
<dbReference type="SUPFAM" id="SSF51445">
    <property type="entry name" value="(Trans)glycosidases"/>
    <property type="match status" value="1"/>
</dbReference>
<sequence length="370" mass="40383">MLRFKLQTLLRVIPVLFLSLSLHPQFRFVNAQLPTGTETSTPLNTAIVQAGKKYLGDMSDFPELNDEQYLGTLKTPGLFGQMTPGNSMKWDATEPTRGQFTFSNGDAIVAIADSAGQIMRGHTCVWHNQLPSWVSSGGFSAEELTEIVEEHVKGVVGHWAGKMRNLLTQTPISDSWDVVNEAFNDNGTMRESVFYTTIGEGYIATAFNTARAADPNAKLYINDYNIEGTSAKSTAMINLVKSLKSQGVPIDGIGLQGHFILGQIPNTLVQNMQAMTALGVEVAFTEVDIRVELPETEETREQQKADFNKVVEACMQVEGCVGVTLGGFTDKYSWVPGTFPGFGAALIYDEEYVAKPAYDGIVDAIKGKSD</sequence>
<dbReference type="OrthoDB" id="3055998at2759"/>
<evidence type="ECO:0000313" key="13">
    <source>
        <dbReference type="EMBL" id="THU77022.1"/>
    </source>
</evidence>
<evidence type="ECO:0000256" key="2">
    <source>
        <dbReference type="ARBA" id="ARBA00004613"/>
    </source>
</evidence>
<evidence type="ECO:0000256" key="6">
    <source>
        <dbReference type="ARBA" id="ARBA00022651"/>
    </source>
</evidence>
<comment type="subcellular location">
    <subcellularLocation>
        <location evidence="2">Secreted</location>
    </subcellularLocation>
</comment>
<feature type="domain" description="GH10" evidence="12">
    <location>
        <begin position="41"/>
        <end position="364"/>
    </location>
</feature>
<dbReference type="PRINTS" id="PR00134">
    <property type="entry name" value="GLHYDRLASE10"/>
</dbReference>
<evidence type="ECO:0000259" key="12">
    <source>
        <dbReference type="PROSITE" id="PS51760"/>
    </source>
</evidence>
<feature type="chain" id="PRO_5020914210" description="Beta-xylanase" evidence="11">
    <location>
        <begin position="32"/>
        <end position="370"/>
    </location>
</feature>
<gene>
    <name evidence="13" type="ORF">K435DRAFT_703325</name>
</gene>
<evidence type="ECO:0000256" key="1">
    <source>
        <dbReference type="ARBA" id="ARBA00000681"/>
    </source>
</evidence>
<organism evidence="13 14">
    <name type="scientific">Dendrothele bispora (strain CBS 962.96)</name>
    <dbReference type="NCBI Taxonomy" id="1314807"/>
    <lineage>
        <taxon>Eukaryota</taxon>
        <taxon>Fungi</taxon>
        <taxon>Dikarya</taxon>
        <taxon>Basidiomycota</taxon>
        <taxon>Agaricomycotina</taxon>
        <taxon>Agaricomycetes</taxon>
        <taxon>Agaricomycetidae</taxon>
        <taxon>Agaricales</taxon>
        <taxon>Agaricales incertae sedis</taxon>
        <taxon>Dendrothele</taxon>
    </lineage>
</organism>
<feature type="signal peptide" evidence="11">
    <location>
        <begin position="1"/>
        <end position="31"/>
    </location>
</feature>
<comment type="similarity">
    <text evidence="4 10">Belongs to the glycosyl hydrolase 10 (cellulase F) family.</text>
</comment>
<accession>A0A4S8KN47</accession>
<dbReference type="PROSITE" id="PS51760">
    <property type="entry name" value="GH10_2"/>
    <property type="match status" value="1"/>
</dbReference>
<evidence type="ECO:0000256" key="3">
    <source>
        <dbReference type="ARBA" id="ARBA00004851"/>
    </source>
</evidence>
<keyword evidence="8 10" id="KW-0119">Carbohydrate metabolism</keyword>
<dbReference type="Gene3D" id="3.20.20.80">
    <property type="entry name" value="Glycosidases"/>
    <property type="match status" value="1"/>
</dbReference>
<evidence type="ECO:0000256" key="4">
    <source>
        <dbReference type="ARBA" id="ARBA00007495"/>
    </source>
</evidence>
<keyword evidence="6" id="KW-0858">Xylan degradation</keyword>
<keyword evidence="5" id="KW-0964">Secreted</keyword>
<name>A0A4S8KN47_DENBC</name>
<dbReference type="AlphaFoldDB" id="A0A4S8KN47"/>
<evidence type="ECO:0000256" key="10">
    <source>
        <dbReference type="RuleBase" id="RU361174"/>
    </source>
</evidence>
<keyword evidence="11" id="KW-0732">Signal</keyword>
<evidence type="ECO:0000256" key="11">
    <source>
        <dbReference type="SAM" id="SignalP"/>
    </source>
</evidence>
<keyword evidence="10" id="KW-0326">Glycosidase</keyword>
<protein>
    <recommendedName>
        <fullName evidence="10">Beta-xylanase</fullName>
        <ecNumber evidence="10">3.2.1.8</ecNumber>
    </recommendedName>
</protein>
<dbReference type="InterPro" id="IPR017853">
    <property type="entry name" value="GH"/>
</dbReference>
<dbReference type="GO" id="GO:0005576">
    <property type="term" value="C:extracellular region"/>
    <property type="evidence" value="ECO:0007669"/>
    <property type="project" value="UniProtKB-SubCell"/>
</dbReference>
<evidence type="ECO:0000256" key="5">
    <source>
        <dbReference type="ARBA" id="ARBA00022525"/>
    </source>
</evidence>
<dbReference type="EC" id="3.2.1.8" evidence="10"/>
<dbReference type="SMART" id="SM00633">
    <property type="entry name" value="Glyco_10"/>
    <property type="match status" value="1"/>
</dbReference>
<evidence type="ECO:0000256" key="8">
    <source>
        <dbReference type="ARBA" id="ARBA00023277"/>
    </source>
</evidence>
<dbReference type="EMBL" id="ML180591">
    <property type="protein sequence ID" value="THU77022.1"/>
    <property type="molecule type" value="Genomic_DNA"/>
</dbReference>
<dbReference type="Pfam" id="PF00331">
    <property type="entry name" value="Glyco_hydro_10"/>
    <property type="match status" value="1"/>
</dbReference>
<dbReference type="GO" id="GO:0045493">
    <property type="term" value="P:xylan catabolic process"/>
    <property type="evidence" value="ECO:0007669"/>
    <property type="project" value="UniProtKB-KW"/>
</dbReference>
<evidence type="ECO:0000313" key="14">
    <source>
        <dbReference type="Proteomes" id="UP000297245"/>
    </source>
</evidence>
<proteinExistence type="inferred from homology"/>
<evidence type="ECO:0000256" key="9">
    <source>
        <dbReference type="ARBA" id="ARBA00023326"/>
    </source>
</evidence>